<evidence type="ECO:0000256" key="6">
    <source>
        <dbReference type="ARBA" id="ARBA00023242"/>
    </source>
</evidence>
<keyword evidence="3" id="KW-0805">Transcription regulation</keyword>
<keyword evidence="2" id="KW-0862">Zinc</keyword>
<keyword evidence="4" id="KW-0238">DNA-binding</keyword>
<evidence type="ECO:0000313" key="9">
    <source>
        <dbReference type="Proteomes" id="UP000756346"/>
    </source>
</evidence>
<evidence type="ECO:0000256" key="3">
    <source>
        <dbReference type="ARBA" id="ARBA00023015"/>
    </source>
</evidence>
<dbReference type="RefSeq" id="XP_046009947.1">
    <property type="nucleotide sequence ID" value="XM_046151826.1"/>
</dbReference>
<evidence type="ECO:0000259" key="7">
    <source>
        <dbReference type="PROSITE" id="PS50048"/>
    </source>
</evidence>
<dbReference type="CDD" id="cd00067">
    <property type="entry name" value="GAL4"/>
    <property type="match status" value="1"/>
</dbReference>
<evidence type="ECO:0000256" key="2">
    <source>
        <dbReference type="ARBA" id="ARBA00022833"/>
    </source>
</evidence>
<evidence type="ECO:0000256" key="1">
    <source>
        <dbReference type="ARBA" id="ARBA00022723"/>
    </source>
</evidence>
<evidence type="ECO:0000313" key="8">
    <source>
        <dbReference type="EMBL" id="KAH7026730.1"/>
    </source>
</evidence>
<protein>
    <submittedName>
        <fullName evidence="8">C6 zinc finger domain-containing protein</fullName>
    </submittedName>
</protein>
<dbReference type="InterPro" id="IPR052360">
    <property type="entry name" value="Transcr_Regulatory_Proteins"/>
</dbReference>
<dbReference type="PANTHER" id="PTHR36206">
    <property type="entry name" value="ASPERCRYPTIN BIOSYNTHESIS CLUSTER-SPECIFIC TRANSCRIPTION REGULATOR ATNN-RELATED"/>
    <property type="match status" value="1"/>
</dbReference>
<dbReference type="GeneID" id="70181372"/>
<dbReference type="AlphaFoldDB" id="A0A9P8XZS5"/>
<dbReference type="GO" id="GO:0003677">
    <property type="term" value="F:DNA binding"/>
    <property type="evidence" value="ECO:0007669"/>
    <property type="project" value="UniProtKB-KW"/>
</dbReference>
<accession>A0A9P8XZS5</accession>
<name>A0A9P8XZS5_9PEZI</name>
<dbReference type="Pfam" id="PF00172">
    <property type="entry name" value="Zn_clus"/>
    <property type="match status" value="1"/>
</dbReference>
<dbReference type="GO" id="GO:0000981">
    <property type="term" value="F:DNA-binding transcription factor activity, RNA polymerase II-specific"/>
    <property type="evidence" value="ECO:0007669"/>
    <property type="project" value="InterPro"/>
</dbReference>
<evidence type="ECO:0000256" key="5">
    <source>
        <dbReference type="ARBA" id="ARBA00023163"/>
    </source>
</evidence>
<keyword evidence="1" id="KW-0479">Metal-binding</keyword>
<dbReference type="PROSITE" id="PS00463">
    <property type="entry name" value="ZN2_CY6_FUNGAL_1"/>
    <property type="match status" value="1"/>
</dbReference>
<feature type="domain" description="Zn(2)-C6 fungal-type" evidence="7">
    <location>
        <begin position="12"/>
        <end position="42"/>
    </location>
</feature>
<dbReference type="InterPro" id="IPR021858">
    <property type="entry name" value="Fun_TF"/>
</dbReference>
<organism evidence="8 9">
    <name type="scientific">Microdochium trichocladiopsis</name>
    <dbReference type="NCBI Taxonomy" id="1682393"/>
    <lineage>
        <taxon>Eukaryota</taxon>
        <taxon>Fungi</taxon>
        <taxon>Dikarya</taxon>
        <taxon>Ascomycota</taxon>
        <taxon>Pezizomycotina</taxon>
        <taxon>Sordariomycetes</taxon>
        <taxon>Xylariomycetidae</taxon>
        <taxon>Xylariales</taxon>
        <taxon>Microdochiaceae</taxon>
        <taxon>Microdochium</taxon>
    </lineage>
</organism>
<evidence type="ECO:0000256" key="4">
    <source>
        <dbReference type="ARBA" id="ARBA00023125"/>
    </source>
</evidence>
<proteinExistence type="predicted"/>
<dbReference type="SMART" id="SM00066">
    <property type="entry name" value="GAL4"/>
    <property type="match status" value="1"/>
</dbReference>
<dbReference type="Gene3D" id="4.10.240.10">
    <property type="entry name" value="Zn(2)-C6 fungal-type DNA-binding domain"/>
    <property type="match status" value="1"/>
</dbReference>
<gene>
    <name evidence="8" type="ORF">B0I36DRAFT_294888</name>
</gene>
<keyword evidence="5" id="KW-0804">Transcription</keyword>
<keyword evidence="9" id="KW-1185">Reference proteome</keyword>
<dbReference type="Proteomes" id="UP000756346">
    <property type="component" value="Unassembled WGS sequence"/>
</dbReference>
<dbReference type="OrthoDB" id="3598904at2759"/>
<reference evidence="8" key="1">
    <citation type="journal article" date="2021" name="Nat. Commun.">
        <title>Genetic determinants of endophytism in the Arabidopsis root mycobiome.</title>
        <authorList>
            <person name="Mesny F."/>
            <person name="Miyauchi S."/>
            <person name="Thiergart T."/>
            <person name="Pickel B."/>
            <person name="Atanasova L."/>
            <person name="Karlsson M."/>
            <person name="Huettel B."/>
            <person name="Barry K.W."/>
            <person name="Haridas S."/>
            <person name="Chen C."/>
            <person name="Bauer D."/>
            <person name="Andreopoulos W."/>
            <person name="Pangilinan J."/>
            <person name="LaButti K."/>
            <person name="Riley R."/>
            <person name="Lipzen A."/>
            <person name="Clum A."/>
            <person name="Drula E."/>
            <person name="Henrissat B."/>
            <person name="Kohler A."/>
            <person name="Grigoriev I.V."/>
            <person name="Martin F.M."/>
            <person name="Hacquard S."/>
        </authorList>
    </citation>
    <scope>NUCLEOTIDE SEQUENCE</scope>
    <source>
        <strain evidence="8">MPI-CAGE-CH-0230</strain>
    </source>
</reference>
<dbReference type="InterPro" id="IPR001138">
    <property type="entry name" value="Zn2Cys6_DnaBD"/>
</dbReference>
<dbReference type="InterPro" id="IPR036864">
    <property type="entry name" value="Zn2-C6_fun-type_DNA-bd_sf"/>
</dbReference>
<dbReference type="PANTHER" id="PTHR36206:SF16">
    <property type="entry name" value="TRANSCRIPTION FACTOR DOMAIN-CONTAINING PROTEIN-RELATED"/>
    <property type="match status" value="1"/>
</dbReference>
<dbReference type="GO" id="GO:0008270">
    <property type="term" value="F:zinc ion binding"/>
    <property type="evidence" value="ECO:0007669"/>
    <property type="project" value="InterPro"/>
</dbReference>
<sequence>MARQGSEKRRTGCVTCKRRKVKCDEARPVCNRCHVGGRSCTYLSPPIGSYSWQHLLQAKPPLLAVPGPGLPQQEARSLDYFRSVVAPVLDGSLGNGFWTNPVMQLAMNEAAVMHGIHAISLLYEGFEPSWKDSLCEEEVLRHYNHALRLVATSKPQEFAVLVASVLFICIEFLRGNTAAAITHCRHGILLARTCRAPDSAAADVLQHLSIFPHFFSSGEFPSLSSRPQESRFESLAAAATAMDKLLAQAIGLVRSLDAYRLGADDLIIPPDVWNMQQAVLRDLMVWKIAFEALPVDTAAADTARSLLRMRFLVGWVWTSIAPHREETASDWFHAEFAEIVRLAKIIHQQASTTKFTFSMGTAPLLHFAVIKCRHLATRLEALKVLRDLANVRESLWDAETMYAIGKCIVEHEHGILVDEGLPMTDAELPDDRSRIRDSYVEDEVFEHLDEQGNLVFRRRIHLVYLEGSAVAEKLDWISSSVITNAE</sequence>
<comment type="caution">
    <text evidence="8">The sequence shown here is derived from an EMBL/GenBank/DDBJ whole genome shotgun (WGS) entry which is preliminary data.</text>
</comment>
<dbReference type="PROSITE" id="PS50048">
    <property type="entry name" value="ZN2_CY6_FUNGAL_2"/>
    <property type="match status" value="1"/>
</dbReference>
<dbReference type="Pfam" id="PF11951">
    <property type="entry name" value="Fungal_trans_2"/>
    <property type="match status" value="1"/>
</dbReference>
<dbReference type="EMBL" id="JAGTJQ010000008">
    <property type="protein sequence ID" value="KAH7026730.1"/>
    <property type="molecule type" value="Genomic_DNA"/>
</dbReference>
<dbReference type="SUPFAM" id="SSF57701">
    <property type="entry name" value="Zn2/Cys6 DNA-binding domain"/>
    <property type="match status" value="1"/>
</dbReference>
<keyword evidence="6" id="KW-0539">Nucleus</keyword>